<dbReference type="HOGENOM" id="CLU_035908_0_0_0"/>
<dbReference type="Pfam" id="PF07394">
    <property type="entry name" value="DUF1501"/>
    <property type="match status" value="1"/>
</dbReference>
<proteinExistence type="predicted"/>
<keyword evidence="2" id="KW-1185">Reference proteome</keyword>
<dbReference type="InterPro" id="IPR017850">
    <property type="entry name" value="Alkaline_phosphatase_core_sf"/>
</dbReference>
<reference evidence="1 2" key="1">
    <citation type="journal article" date="2009" name="Stand. Genomic Sci.">
        <title>Complete genome sequence of Pirellula staleyi type strain (ATCC 27377).</title>
        <authorList>
            <person name="Clum A."/>
            <person name="Tindall B.J."/>
            <person name="Sikorski J."/>
            <person name="Ivanova N."/>
            <person name="Mavrommatis K."/>
            <person name="Lucas S."/>
            <person name="Glavina del Rio T."/>
            <person name="Nolan M."/>
            <person name="Chen F."/>
            <person name="Tice H."/>
            <person name="Pitluck S."/>
            <person name="Cheng J.F."/>
            <person name="Chertkov O."/>
            <person name="Brettin T."/>
            <person name="Han C."/>
            <person name="Detter J.C."/>
            <person name="Kuske C."/>
            <person name="Bruce D."/>
            <person name="Goodwin L."/>
            <person name="Ovchinikova G."/>
            <person name="Pati A."/>
            <person name="Mikhailova N."/>
            <person name="Chen A."/>
            <person name="Palaniappan K."/>
            <person name="Land M."/>
            <person name="Hauser L."/>
            <person name="Chang Y.J."/>
            <person name="Jeffries C.D."/>
            <person name="Chain P."/>
            <person name="Rohde M."/>
            <person name="Goker M."/>
            <person name="Bristow J."/>
            <person name="Eisen J.A."/>
            <person name="Markowitz V."/>
            <person name="Hugenholtz P."/>
            <person name="Kyrpides N.C."/>
            <person name="Klenk H.P."/>
            <person name="Lapidus A."/>
        </authorList>
    </citation>
    <scope>NUCLEOTIDE SEQUENCE [LARGE SCALE GENOMIC DNA]</scope>
    <source>
        <strain evidence="2">ATCC 27377 / DSM 6068 / ICPB 4128</strain>
    </source>
</reference>
<gene>
    <name evidence="1" type="ordered locus">Psta_0834</name>
</gene>
<accession>D2R6E1</accession>
<dbReference type="STRING" id="530564.Psta_0834"/>
<name>D2R6E1_PIRSD</name>
<dbReference type="PROSITE" id="PS51318">
    <property type="entry name" value="TAT"/>
    <property type="match status" value="1"/>
</dbReference>
<dbReference type="InterPro" id="IPR010869">
    <property type="entry name" value="DUF1501"/>
</dbReference>
<evidence type="ECO:0008006" key="3">
    <source>
        <dbReference type="Google" id="ProtNLM"/>
    </source>
</evidence>
<dbReference type="Proteomes" id="UP000001887">
    <property type="component" value="Chromosome"/>
</dbReference>
<dbReference type="SUPFAM" id="SSF53649">
    <property type="entry name" value="Alkaline phosphatase-like"/>
    <property type="match status" value="1"/>
</dbReference>
<dbReference type="EMBL" id="CP001848">
    <property type="protein sequence ID" value="ADB15519.1"/>
    <property type="molecule type" value="Genomic_DNA"/>
</dbReference>
<dbReference type="KEGG" id="psl:Psta_0834"/>
<evidence type="ECO:0000313" key="1">
    <source>
        <dbReference type="EMBL" id="ADB15519.1"/>
    </source>
</evidence>
<protein>
    <recommendedName>
        <fullName evidence="3">DUF1501 domain-containing protein</fullName>
    </recommendedName>
</protein>
<dbReference type="AlphaFoldDB" id="D2R6E1"/>
<dbReference type="eggNOG" id="COG4102">
    <property type="taxonomic scope" value="Bacteria"/>
</dbReference>
<dbReference type="InterPro" id="IPR006311">
    <property type="entry name" value="TAT_signal"/>
</dbReference>
<dbReference type="OrthoDB" id="250507at2"/>
<evidence type="ECO:0000313" key="2">
    <source>
        <dbReference type="Proteomes" id="UP000001887"/>
    </source>
</evidence>
<dbReference type="PANTHER" id="PTHR43737">
    <property type="entry name" value="BLL7424 PROTEIN"/>
    <property type="match status" value="1"/>
</dbReference>
<dbReference type="PANTHER" id="PTHR43737:SF1">
    <property type="entry name" value="DUF1501 DOMAIN-CONTAINING PROTEIN"/>
    <property type="match status" value="1"/>
</dbReference>
<sequence precursor="true">MRNEPSLARSCREFQKLALSRRGLLQLGAIGATSLSLSNLLASEAASNTARTKSSGKNVILLWMRGGPSHIDMWDPKPDAPAEFRGEFGTIPTNVAGIQLTDMLPKSARVMDKWSIIRSLHHDDAGHSTGDQICFTGYGPGRNPDENVHPSIGSVVSEQMSHQARELPSYVMIPRQVPGTGSGYLGVAHQPFETGADPANLGPFKVQNFQLAEGLSIDRLGDRKQLLAGLDRLRSQVDASGRMEGMSSFSQRAWDMIASPAAQKAFDLDSEPAELRERYGFSPAFDPGASNRCGAPAWSQRILLARRLVEAGVRLVTVDLRWWDTHVQGFDSLRRGFLPRFDQAYSALIEDLDQRGLLESTLVVAWGEFGRTPRVNNDAGRDHYPNVFSAAIAGGKVKGGRVLGASDSKGAFPKDNPKSPQDVLATMYDHLGIDTSKHYLNDAGRPIRTLPHGEPLKELFV</sequence>
<organism evidence="1 2">
    <name type="scientific">Pirellula staleyi (strain ATCC 27377 / DSM 6068 / ICPB 4128)</name>
    <name type="common">Pirella staleyi</name>
    <dbReference type="NCBI Taxonomy" id="530564"/>
    <lineage>
        <taxon>Bacteria</taxon>
        <taxon>Pseudomonadati</taxon>
        <taxon>Planctomycetota</taxon>
        <taxon>Planctomycetia</taxon>
        <taxon>Pirellulales</taxon>
        <taxon>Pirellulaceae</taxon>
        <taxon>Pirellula</taxon>
    </lineage>
</organism>